<keyword evidence="2" id="KW-1185">Reference proteome</keyword>
<dbReference type="EMBL" id="MU970039">
    <property type="protein sequence ID" value="KAK9325638.1"/>
    <property type="molecule type" value="Genomic_DNA"/>
</dbReference>
<proteinExistence type="predicted"/>
<name>A0ACC3TX97_9ASCO</name>
<protein>
    <submittedName>
        <fullName evidence="1">Uncharacterized protein</fullName>
    </submittedName>
</protein>
<evidence type="ECO:0000313" key="2">
    <source>
        <dbReference type="Proteomes" id="UP001489719"/>
    </source>
</evidence>
<dbReference type="Proteomes" id="UP001489719">
    <property type="component" value="Unassembled WGS sequence"/>
</dbReference>
<reference evidence="2" key="1">
    <citation type="journal article" date="2024" name="Front. Bioeng. Biotechnol.">
        <title>Genome-scale model development and genomic sequencing of the oleaginous clade Lipomyces.</title>
        <authorList>
            <person name="Czajka J.J."/>
            <person name="Han Y."/>
            <person name="Kim J."/>
            <person name="Mondo S.J."/>
            <person name="Hofstad B.A."/>
            <person name="Robles A."/>
            <person name="Haridas S."/>
            <person name="Riley R."/>
            <person name="LaButti K."/>
            <person name="Pangilinan J."/>
            <person name="Andreopoulos W."/>
            <person name="Lipzen A."/>
            <person name="Yan J."/>
            <person name="Wang M."/>
            <person name="Ng V."/>
            <person name="Grigoriev I.V."/>
            <person name="Spatafora J.W."/>
            <person name="Magnuson J.K."/>
            <person name="Baker S.E."/>
            <person name="Pomraning K.R."/>
        </authorList>
    </citation>
    <scope>NUCLEOTIDE SEQUENCE [LARGE SCALE GENOMIC DNA]</scope>
    <source>
        <strain evidence="2">CBS 10300</strain>
    </source>
</reference>
<organism evidence="1 2">
    <name type="scientific">Lipomyces orientalis</name>
    <dbReference type="NCBI Taxonomy" id="1233043"/>
    <lineage>
        <taxon>Eukaryota</taxon>
        <taxon>Fungi</taxon>
        <taxon>Dikarya</taxon>
        <taxon>Ascomycota</taxon>
        <taxon>Saccharomycotina</taxon>
        <taxon>Lipomycetes</taxon>
        <taxon>Lipomycetales</taxon>
        <taxon>Lipomycetaceae</taxon>
        <taxon>Lipomyces</taxon>
    </lineage>
</organism>
<accession>A0ACC3TX97</accession>
<comment type="caution">
    <text evidence="1">The sequence shown here is derived from an EMBL/GenBank/DDBJ whole genome shotgun (WGS) entry which is preliminary data.</text>
</comment>
<evidence type="ECO:0000313" key="1">
    <source>
        <dbReference type="EMBL" id="KAK9325638.1"/>
    </source>
</evidence>
<gene>
    <name evidence="1" type="ORF">V1517DRAFT_313916</name>
</gene>
<sequence length="480" mass="54898">MKRIILLCDGTWQNSLTQDHRNPSNVSRLARAIKPVSARGISQIVYYHPGVGSYGGPLSWFLGGSFGEGIVKQIEDVYSFLSYNYLPGDEIFFFGFSRGSYMVRALCSFVLDFGLLRKPGMSEFVPVFKAFMKKDFAKNAALQELQSTLATNGVLILPEDENGEKINVKVIGCFDTVGSLGVPRIFPWQTDFYAFLDMKLNPNVQNAFHALALDELRSVFQPTLWFFDPKGDNFQNYKQVWFTGAHLNAGGGLMSGVVPFSNLLPPPWNSEEPNVLCDGTLIWMIGQCWQMLDFDEKYLHVDVRAAHTRRDGELIYRGTASLPAEREEPVWYRGPIDNVFAGIGIFFLLLGIWPRTVCGYEPWEKDFDWFLVRWLRWLEHVLFGRKHSSDLVTKETVHMSVYNRNQITGSQSWALRNVILDSPIAQADADIDISREKMSRRHQEVVAVGPQKKKHVPIENYSAYELSFWRDEKQNIYDRA</sequence>